<dbReference type="CDD" id="cd08071">
    <property type="entry name" value="MPN_DUF2466"/>
    <property type="match status" value="1"/>
</dbReference>
<evidence type="ECO:0000256" key="5">
    <source>
        <dbReference type="ARBA" id="ARBA00023049"/>
    </source>
</evidence>
<dbReference type="AlphaFoldDB" id="A0AAW3WJ41"/>
<organism evidence="7 8">
    <name type="scientific">Serratia fonticola</name>
    <dbReference type="NCBI Taxonomy" id="47917"/>
    <lineage>
        <taxon>Bacteria</taxon>
        <taxon>Pseudomonadati</taxon>
        <taxon>Pseudomonadota</taxon>
        <taxon>Gammaproteobacteria</taxon>
        <taxon>Enterobacterales</taxon>
        <taxon>Yersiniaceae</taxon>
        <taxon>Serratia</taxon>
    </lineage>
</organism>
<dbReference type="Proteomes" id="UP000659084">
    <property type="component" value="Unassembled WGS sequence"/>
</dbReference>
<keyword evidence="2" id="KW-0479">Metal-binding</keyword>
<gene>
    <name evidence="7" type="primary">radC</name>
    <name evidence="7" type="ORF">H8J20_00975</name>
</gene>
<evidence type="ECO:0000313" key="8">
    <source>
        <dbReference type="Proteomes" id="UP000659084"/>
    </source>
</evidence>
<evidence type="ECO:0000259" key="6">
    <source>
        <dbReference type="PROSITE" id="PS50249"/>
    </source>
</evidence>
<proteinExistence type="predicted"/>
<keyword evidence="1" id="KW-0645">Protease</keyword>
<evidence type="ECO:0000256" key="1">
    <source>
        <dbReference type="ARBA" id="ARBA00022670"/>
    </source>
</evidence>
<keyword evidence="3" id="KW-0378">Hydrolase</keyword>
<dbReference type="RefSeq" id="WP_059201315.1">
    <property type="nucleotide sequence ID" value="NZ_JACBIV010000002.1"/>
</dbReference>
<feature type="domain" description="MPN" evidence="6">
    <location>
        <begin position="40"/>
        <end position="162"/>
    </location>
</feature>
<dbReference type="InterPro" id="IPR025657">
    <property type="entry name" value="RadC_JAB"/>
</dbReference>
<dbReference type="Gene3D" id="3.40.140.10">
    <property type="entry name" value="Cytidine Deaminase, domain 2"/>
    <property type="match status" value="1"/>
</dbReference>
<dbReference type="NCBIfam" id="TIGR00608">
    <property type="entry name" value="radc"/>
    <property type="match status" value="1"/>
</dbReference>
<dbReference type="InterPro" id="IPR020891">
    <property type="entry name" value="UPF0758_CS"/>
</dbReference>
<dbReference type="PROSITE" id="PS50249">
    <property type="entry name" value="MPN"/>
    <property type="match status" value="1"/>
</dbReference>
<dbReference type="GO" id="GO:0006508">
    <property type="term" value="P:proteolysis"/>
    <property type="evidence" value="ECO:0007669"/>
    <property type="project" value="UniProtKB-KW"/>
</dbReference>
<dbReference type="PANTHER" id="PTHR30471:SF3">
    <property type="entry name" value="UPF0758 PROTEIN YEES-RELATED"/>
    <property type="match status" value="1"/>
</dbReference>
<reference evidence="7" key="1">
    <citation type="submission" date="2020-08" db="EMBL/GenBank/DDBJ databases">
        <title>Food and environmental bacterial isolates.</title>
        <authorList>
            <person name="Richter L."/>
            <person name="Du Plessis E.M."/>
            <person name="Duvenage S."/>
            <person name="Allam M."/>
            <person name="Korsten L."/>
        </authorList>
    </citation>
    <scope>NUCLEOTIDE SEQUENCE</scope>
    <source>
        <strain evidence="7">UPMP2127</strain>
    </source>
</reference>
<dbReference type="Pfam" id="PF04002">
    <property type="entry name" value="RadC"/>
    <property type="match status" value="1"/>
</dbReference>
<keyword evidence="4" id="KW-0862">Zinc</keyword>
<dbReference type="PANTHER" id="PTHR30471">
    <property type="entry name" value="DNA REPAIR PROTEIN RADC"/>
    <property type="match status" value="1"/>
</dbReference>
<name>A0AAW3WJ41_SERFO</name>
<dbReference type="KEGG" id="sfg:AV650_21560"/>
<dbReference type="EMBL" id="JACNYO010000001">
    <property type="protein sequence ID" value="MBC3210699.1"/>
    <property type="molecule type" value="Genomic_DNA"/>
</dbReference>
<sequence length="162" mass="18504">MNAILSHSNTHNLPIKPWSPDEIIQQAERIIEQRFSQRQMLSSSHDTRQYVIFKLALLEHEVFSVLLLDNQHRLLGYEQLFRGSLREVSIYPREVVKLSLRYNAAALILVHNHPSGDTEPSTADCNITQRLKAALDLIDVRILDHFIVAGNQTTSLAERGLL</sequence>
<evidence type="ECO:0000256" key="3">
    <source>
        <dbReference type="ARBA" id="ARBA00022801"/>
    </source>
</evidence>
<dbReference type="PROSITE" id="PS01302">
    <property type="entry name" value="UPF0758"/>
    <property type="match status" value="1"/>
</dbReference>
<comment type="caution">
    <text evidence="7">The sequence shown here is derived from an EMBL/GenBank/DDBJ whole genome shotgun (WGS) entry which is preliminary data.</text>
</comment>
<evidence type="ECO:0000256" key="4">
    <source>
        <dbReference type="ARBA" id="ARBA00022833"/>
    </source>
</evidence>
<dbReference type="InterPro" id="IPR037518">
    <property type="entry name" value="MPN"/>
</dbReference>
<dbReference type="InterPro" id="IPR001405">
    <property type="entry name" value="UPF0758"/>
</dbReference>
<dbReference type="GO" id="GO:0008237">
    <property type="term" value="F:metallopeptidase activity"/>
    <property type="evidence" value="ECO:0007669"/>
    <property type="project" value="UniProtKB-KW"/>
</dbReference>
<protein>
    <submittedName>
        <fullName evidence="7">DNA repair protein RadC</fullName>
    </submittedName>
</protein>
<keyword evidence="5" id="KW-0482">Metalloprotease</keyword>
<evidence type="ECO:0000313" key="7">
    <source>
        <dbReference type="EMBL" id="MBC3210699.1"/>
    </source>
</evidence>
<accession>A0AAW3WJ41</accession>
<evidence type="ECO:0000256" key="2">
    <source>
        <dbReference type="ARBA" id="ARBA00022723"/>
    </source>
</evidence>
<dbReference type="GO" id="GO:0046872">
    <property type="term" value="F:metal ion binding"/>
    <property type="evidence" value="ECO:0007669"/>
    <property type="project" value="UniProtKB-KW"/>
</dbReference>